<accession>A0ACA9KAV2</accession>
<gene>
    <name evidence="1" type="ORF">SCALOS_LOCUS1667</name>
</gene>
<name>A0ACA9KAV2_9GLOM</name>
<sequence length="127" mass="14742">MLIKYELCYLYLEKLYNNHTSWARYLVAKVFIVGIESTQHVESIIGVIKKHIDRGTLLRELVNAIDQELEKKAQYTRIADYYESNSSVSLVSIYNTIFKRIDSVLEAKLAPIPLSLQRAQMNQALLY</sequence>
<evidence type="ECO:0000313" key="1">
    <source>
        <dbReference type="EMBL" id="CAG8462238.1"/>
    </source>
</evidence>
<dbReference type="EMBL" id="CAJVPM010001217">
    <property type="protein sequence ID" value="CAG8462238.1"/>
    <property type="molecule type" value="Genomic_DNA"/>
</dbReference>
<protein>
    <submittedName>
        <fullName evidence="1">8411_t:CDS:1</fullName>
    </submittedName>
</protein>
<keyword evidence="2" id="KW-1185">Reference proteome</keyword>
<dbReference type="Proteomes" id="UP000789860">
    <property type="component" value="Unassembled WGS sequence"/>
</dbReference>
<organism evidence="1 2">
    <name type="scientific">Scutellospora calospora</name>
    <dbReference type="NCBI Taxonomy" id="85575"/>
    <lineage>
        <taxon>Eukaryota</taxon>
        <taxon>Fungi</taxon>
        <taxon>Fungi incertae sedis</taxon>
        <taxon>Mucoromycota</taxon>
        <taxon>Glomeromycotina</taxon>
        <taxon>Glomeromycetes</taxon>
        <taxon>Diversisporales</taxon>
        <taxon>Gigasporaceae</taxon>
        <taxon>Scutellospora</taxon>
    </lineage>
</organism>
<comment type="caution">
    <text evidence="1">The sequence shown here is derived from an EMBL/GenBank/DDBJ whole genome shotgun (WGS) entry which is preliminary data.</text>
</comment>
<reference evidence="1" key="1">
    <citation type="submission" date="2021-06" db="EMBL/GenBank/DDBJ databases">
        <authorList>
            <person name="Kallberg Y."/>
            <person name="Tangrot J."/>
            <person name="Rosling A."/>
        </authorList>
    </citation>
    <scope>NUCLEOTIDE SEQUENCE</scope>
    <source>
        <strain evidence="1">AU212A</strain>
    </source>
</reference>
<proteinExistence type="predicted"/>
<evidence type="ECO:0000313" key="2">
    <source>
        <dbReference type="Proteomes" id="UP000789860"/>
    </source>
</evidence>